<evidence type="ECO:0000313" key="4">
    <source>
        <dbReference type="Proteomes" id="UP000692954"/>
    </source>
</evidence>
<protein>
    <submittedName>
        <fullName evidence="3">Uncharacterized protein</fullName>
    </submittedName>
</protein>
<feature type="compositionally biased region" description="Polar residues" evidence="2">
    <location>
        <begin position="1"/>
        <end position="15"/>
    </location>
</feature>
<evidence type="ECO:0000256" key="1">
    <source>
        <dbReference type="SAM" id="Coils"/>
    </source>
</evidence>
<gene>
    <name evidence="3" type="ORF">PSON_ATCC_30995.1.T1270155</name>
</gene>
<sequence>MNSTYQNKISSNLTPRKQKQNDKQSLLQLQDQINFNRTISKCLENSTNNKKRDSFLSMLIQEQQQAITTRQLSVNKSVKTSPIESSPYLQKSTATTSFSHSLIRKSVEQSQKITTQFDKLLYENSSLLMRIQELEQKNSLLQMKCQSSRIQNFVFKQVKQKSDINQILQANKNNENENRILRELINRQTSLMHIPSVLQTLSLKK</sequence>
<feature type="coiled-coil region" evidence="1">
    <location>
        <begin position="117"/>
        <end position="187"/>
    </location>
</feature>
<evidence type="ECO:0000313" key="3">
    <source>
        <dbReference type="EMBL" id="CAD8120696.1"/>
    </source>
</evidence>
<organism evidence="3 4">
    <name type="scientific">Paramecium sonneborni</name>
    <dbReference type="NCBI Taxonomy" id="65129"/>
    <lineage>
        <taxon>Eukaryota</taxon>
        <taxon>Sar</taxon>
        <taxon>Alveolata</taxon>
        <taxon>Ciliophora</taxon>
        <taxon>Intramacronucleata</taxon>
        <taxon>Oligohymenophorea</taxon>
        <taxon>Peniculida</taxon>
        <taxon>Parameciidae</taxon>
        <taxon>Paramecium</taxon>
    </lineage>
</organism>
<comment type="caution">
    <text evidence="3">The sequence shown here is derived from an EMBL/GenBank/DDBJ whole genome shotgun (WGS) entry which is preliminary data.</text>
</comment>
<feature type="region of interest" description="Disordered" evidence="2">
    <location>
        <begin position="1"/>
        <end position="23"/>
    </location>
</feature>
<dbReference type="Proteomes" id="UP000692954">
    <property type="component" value="Unassembled WGS sequence"/>
</dbReference>
<dbReference type="AlphaFoldDB" id="A0A8S1QY00"/>
<reference evidence="3" key="1">
    <citation type="submission" date="2021-01" db="EMBL/GenBank/DDBJ databases">
        <authorList>
            <consortium name="Genoscope - CEA"/>
            <person name="William W."/>
        </authorList>
    </citation>
    <scope>NUCLEOTIDE SEQUENCE</scope>
</reference>
<name>A0A8S1QY00_9CILI</name>
<evidence type="ECO:0000256" key="2">
    <source>
        <dbReference type="SAM" id="MobiDB-lite"/>
    </source>
</evidence>
<accession>A0A8S1QY00</accession>
<keyword evidence="4" id="KW-1185">Reference proteome</keyword>
<keyword evidence="1" id="KW-0175">Coiled coil</keyword>
<proteinExistence type="predicted"/>
<dbReference type="EMBL" id="CAJJDN010000127">
    <property type="protein sequence ID" value="CAD8120696.1"/>
    <property type="molecule type" value="Genomic_DNA"/>
</dbReference>